<feature type="non-terminal residue" evidence="2">
    <location>
        <position position="1"/>
    </location>
</feature>
<sequence length="59" mass="6591">VEFSYPPLVPEEGHDGHSLPEEWKYLPFLALPDGAHNYLEGPGIIILQTFQCHILCSDG</sequence>
<proteinExistence type="predicted"/>
<keyword evidence="3" id="KW-1185">Reference proteome</keyword>
<protein>
    <recommendedName>
        <fullName evidence="1">AVL9/DENND6 domain-containing protein</fullName>
    </recommendedName>
</protein>
<evidence type="ECO:0000313" key="2">
    <source>
        <dbReference type="EMBL" id="GCB83290.1"/>
    </source>
</evidence>
<reference evidence="2 3" key="1">
    <citation type="journal article" date="2018" name="Nat. Ecol. Evol.">
        <title>Shark genomes provide insights into elasmobranch evolution and the origin of vertebrates.</title>
        <authorList>
            <person name="Hara Y"/>
            <person name="Yamaguchi K"/>
            <person name="Onimaru K"/>
            <person name="Kadota M"/>
            <person name="Koyanagi M"/>
            <person name="Keeley SD"/>
            <person name="Tatsumi K"/>
            <person name="Tanaka K"/>
            <person name="Motone F"/>
            <person name="Kageyama Y"/>
            <person name="Nozu R"/>
            <person name="Adachi N"/>
            <person name="Nishimura O"/>
            <person name="Nakagawa R"/>
            <person name="Tanegashima C"/>
            <person name="Kiyatake I"/>
            <person name="Matsumoto R"/>
            <person name="Murakumo K"/>
            <person name="Nishida K"/>
            <person name="Terakita A"/>
            <person name="Kuratani S"/>
            <person name="Sato K"/>
            <person name="Hyodo S Kuraku.S."/>
        </authorList>
    </citation>
    <scope>NUCLEOTIDE SEQUENCE [LARGE SCALE GENOMIC DNA]</scope>
</reference>
<accession>A0A401QD32</accession>
<gene>
    <name evidence="2" type="ORF">scyTo_0024061</name>
</gene>
<evidence type="ECO:0000259" key="1">
    <source>
        <dbReference type="Pfam" id="PF09794"/>
    </source>
</evidence>
<organism evidence="2 3">
    <name type="scientific">Scyliorhinus torazame</name>
    <name type="common">Cloudy catshark</name>
    <name type="synonym">Catulus torazame</name>
    <dbReference type="NCBI Taxonomy" id="75743"/>
    <lineage>
        <taxon>Eukaryota</taxon>
        <taxon>Metazoa</taxon>
        <taxon>Chordata</taxon>
        <taxon>Craniata</taxon>
        <taxon>Vertebrata</taxon>
        <taxon>Chondrichthyes</taxon>
        <taxon>Elasmobranchii</taxon>
        <taxon>Galeomorphii</taxon>
        <taxon>Galeoidea</taxon>
        <taxon>Carcharhiniformes</taxon>
        <taxon>Scyliorhinidae</taxon>
        <taxon>Scyliorhinus</taxon>
    </lineage>
</organism>
<dbReference type="STRING" id="75743.A0A401QD32"/>
<feature type="domain" description="AVL9/DENND6" evidence="1">
    <location>
        <begin position="1"/>
        <end position="40"/>
    </location>
</feature>
<dbReference type="AlphaFoldDB" id="A0A401QD32"/>
<dbReference type="Proteomes" id="UP000288216">
    <property type="component" value="Unassembled WGS sequence"/>
</dbReference>
<comment type="caution">
    <text evidence="2">The sequence shown here is derived from an EMBL/GenBank/DDBJ whole genome shotgun (WGS) entry which is preliminary data.</text>
</comment>
<dbReference type="OrthoDB" id="26278at2759"/>
<evidence type="ECO:0000313" key="3">
    <source>
        <dbReference type="Proteomes" id="UP000288216"/>
    </source>
</evidence>
<dbReference type="EMBL" id="BFAA01038524">
    <property type="protein sequence ID" value="GCB83290.1"/>
    <property type="molecule type" value="Genomic_DNA"/>
</dbReference>
<dbReference type="InterPro" id="IPR018307">
    <property type="entry name" value="ABL9/DENND6_dom"/>
</dbReference>
<name>A0A401QD32_SCYTO</name>
<dbReference type="Pfam" id="PF09794">
    <property type="entry name" value="Avl9"/>
    <property type="match status" value="1"/>
</dbReference>